<proteinExistence type="inferred from homology"/>
<dbReference type="InterPro" id="IPR000531">
    <property type="entry name" value="Beta-barrel_TonB"/>
</dbReference>
<dbReference type="InterPro" id="IPR010105">
    <property type="entry name" value="TonB_sidphr_rcpt"/>
</dbReference>
<gene>
    <name evidence="19" type="ORF">SAMN05421731_11710</name>
</gene>
<dbReference type="NCBIfam" id="TIGR01783">
    <property type="entry name" value="TonB-siderophor"/>
    <property type="match status" value="1"/>
</dbReference>
<keyword evidence="20" id="KW-1185">Reference proteome</keyword>
<evidence type="ECO:0000256" key="5">
    <source>
        <dbReference type="ARBA" id="ARBA00022496"/>
    </source>
</evidence>
<dbReference type="Gene3D" id="2.40.170.20">
    <property type="entry name" value="TonB-dependent receptor, beta-barrel domain"/>
    <property type="match status" value="1"/>
</dbReference>
<keyword evidence="5" id="KW-0410">Iron transport</keyword>
<dbReference type="RefSeq" id="WP_097080455.1">
    <property type="nucleotide sequence ID" value="NZ_BAABHT010000021.1"/>
</dbReference>
<keyword evidence="12 19" id="KW-0675">Receptor</keyword>
<evidence type="ECO:0000256" key="8">
    <source>
        <dbReference type="ARBA" id="ARBA00023004"/>
    </source>
</evidence>
<dbReference type="Gene3D" id="3.55.50.30">
    <property type="match status" value="1"/>
</dbReference>
<dbReference type="GO" id="GO:0015891">
    <property type="term" value="P:siderophore transport"/>
    <property type="evidence" value="ECO:0007669"/>
    <property type="project" value="InterPro"/>
</dbReference>
<keyword evidence="9" id="KW-0406">Ion transport</keyword>
<evidence type="ECO:0000256" key="7">
    <source>
        <dbReference type="ARBA" id="ARBA00022729"/>
    </source>
</evidence>
<evidence type="ECO:0000256" key="2">
    <source>
        <dbReference type="ARBA" id="ARBA00009810"/>
    </source>
</evidence>
<evidence type="ECO:0000256" key="15">
    <source>
        <dbReference type="PROSITE-ProRule" id="PRU10144"/>
    </source>
</evidence>
<dbReference type="EMBL" id="OANT01000017">
    <property type="protein sequence ID" value="SNX46725.1"/>
    <property type="molecule type" value="Genomic_DNA"/>
</dbReference>
<evidence type="ECO:0000256" key="10">
    <source>
        <dbReference type="ARBA" id="ARBA00023077"/>
    </source>
</evidence>
<feature type="domain" description="Secretin/TonB short N-terminal" evidence="18">
    <location>
        <begin position="64"/>
        <end position="115"/>
    </location>
</feature>
<evidence type="ECO:0000256" key="3">
    <source>
        <dbReference type="ARBA" id="ARBA00022448"/>
    </source>
</evidence>
<evidence type="ECO:0000256" key="12">
    <source>
        <dbReference type="ARBA" id="ARBA00023170"/>
    </source>
</evidence>
<dbReference type="PROSITE" id="PS01156">
    <property type="entry name" value="TONB_DEPENDENT_REC_2"/>
    <property type="match status" value="1"/>
</dbReference>
<keyword evidence="10 16" id="KW-0798">TonB box</keyword>
<dbReference type="Proteomes" id="UP000219042">
    <property type="component" value="Unassembled WGS sequence"/>
</dbReference>
<dbReference type="CDD" id="cd01347">
    <property type="entry name" value="ligand_gated_channel"/>
    <property type="match status" value="1"/>
</dbReference>
<evidence type="ECO:0000256" key="17">
    <source>
        <dbReference type="SAM" id="SignalP"/>
    </source>
</evidence>
<evidence type="ECO:0000313" key="19">
    <source>
        <dbReference type="EMBL" id="SNX46725.1"/>
    </source>
</evidence>
<evidence type="ECO:0000259" key="18">
    <source>
        <dbReference type="SMART" id="SM00965"/>
    </source>
</evidence>
<evidence type="ECO:0000256" key="13">
    <source>
        <dbReference type="ARBA" id="ARBA00023237"/>
    </source>
</evidence>
<comment type="subcellular location">
    <subcellularLocation>
        <location evidence="1 14">Cell outer membrane</location>
        <topology evidence="1 14">Multi-pass membrane protein</topology>
    </subcellularLocation>
</comment>
<dbReference type="SUPFAM" id="SSF56935">
    <property type="entry name" value="Porins"/>
    <property type="match status" value="1"/>
</dbReference>
<protein>
    <submittedName>
        <fullName evidence="19">Outer-membrane receptor for ferric coprogen and ferric-rhodotorulic acid</fullName>
    </submittedName>
</protein>
<dbReference type="PANTHER" id="PTHR32552:SF74">
    <property type="entry name" value="HYDROXAMATE SIDEROPHORE RECEPTOR FHUE"/>
    <property type="match status" value="1"/>
</dbReference>
<dbReference type="GO" id="GO:0038023">
    <property type="term" value="F:signaling receptor activity"/>
    <property type="evidence" value="ECO:0007669"/>
    <property type="project" value="InterPro"/>
</dbReference>
<dbReference type="OrthoDB" id="8663017at2"/>
<dbReference type="InterPro" id="IPR036942">
    <property type="entry name" value="Beta-barrel_TonB_sf"/>
</dbReference>
<reference evidence="20" key="1">
    <citation type="submission" date="2016-09" db="EMBL/GenBank/DDBJ databases">
        <authorList>
            <person name="Varghese N."/>
            <person name="Submissions S."/>
        </authorList>
    </citation>
    <scope>NUCLEOTIDE SEQUENCE [LARGE SCALE GENOMIC DNA]</scope>
    <source>
        <strain evidence="20">ANC 4466</strain>
    </source>
</reference>
<keyword evidence="7 17" id="KW-0732">Signal</keyword>
<keyword evidence="3 14" id="KW-0813">Transport</keyword>
<evidence type="ECO:0000256" key="11">
    <source>
        <dbReference type="ARBA" id="ARBA00023136"/>
    </source>
</evidence>
<keyword evidence="4 14" id="KW-1134">Transmembrane beta strand</keyword>
<evidence type="ECO:0000256" key="14">
    <source>
        <dbReference type="PROSITE-ProRule" id="PRU01360"/>
    </source>
</evidence>
<keyword evidence="13 14" id="KW-0998">Cell outer membrane</keyword>
<name>A0A240EFH9_9GAMM</name>
<keyword evidence="6 14" id="KW-0812">Transmembrane</keyword>
<dbReference type="InterPro" id="IPR039426">
    <property type="entry name" value="TonB-dep_rcpt-like"/>
</dbReference>
<dbReference type="InterPro" id="IPR010917">
    <property type="entry name" value="TonB_rcpt_CS"/>
</dbReference>
<dbReference type="FunFam" id="2.170.130.10:FF:000010">
    <property type="entry name" value="Ferripyoverdine receptor"/>
    <property type="match status" value="1"/>
</dbReference>
<keyword evidence="11 14" id="KW-0472">Membrane</keyword>
<dbReference type="GO" id="GO:0015344">
    <property type="term" value="F:siderophore uptake transmembrane transporter activity"/>
    <property type="evidence" value="ECO:0007669"/>
    <property type="project" value="TreeGrafter"/>
</dbReference>
<dbReference type="Gene3D" id="2.170.130.10">
    <property type="entry name" value="TonB-dependent receptor, plug domain"/>
    <property type="match status" value="1"/>
</dbReference>
<sequence>MYAIKVRSTGHHPLFNAIRTLMFGAVLGLSATSYANTTDSVNHYEISAGQLGQALSSFALQSGIALSFDPALTQGLTSSGLTGSYTTAQGFAQLLKGTNLQLLKRTDGSWTLEKVTTAPQPQVRDMGQLKPIDVNASGTANRDPNVAQLPVITVNAEDENSYTVKNTSTATKLNLSLRETPQSVSVITRQQIEDLGLTTLNDAVLKTIGLSMQKTGAERYSFYARGFDIDAIMYDGLPTSLASAKDALSSANLAMYERIEIVRGANGLVQGSGNPSAAINLVRKKPTTEFQSSIGLSAGSWDNYHTELDVSGSLAQNGKIRGRAVATYEDADSFQDKVNREHSLFYATVEADVTDSTTVTVSYTHHNENNNVAWGGGLPTAVDGSDLHLSRSTSFLTDWDHWDKEMDTVSLELDHHFANDWKLRISGSKNWAKFDYLGGYPGRLASNLSTLSYRVSGGIYDDTQNSFDVYLNGPFQLFNRTHELVFGYSYQDDDFNSHGSGTTAVATITDPSSFDTSSWVKPTVNFYDFIDNRDMTQHGVYTTARFSILDQLKFISGVRLNWYDYQYVYNWKGSISNTQSKETAYPTFYSGIIYDLNQQHSIYASYTDIFQPQSSRDASGQLLESIKGKNYEIGIKGEYFDGALNASMAIFHIDQDNRAKEVSDPTACSTYPSSTCYEAAGLVQSKGFEVEINGEITPNWQVAAGYSYIDAKYKKDSDNSNIGKLFDTDIPKHQVKVSTMYHLPNALYRWRVGGNFSYQSGVYNEGTTSGQKWKIEQGGYSVFNLTTGYRASEKLDLQFALNNIFDKTYYQTIGQNISSWPTIFYGAPRNFMATLKYNF</sequence>
<comment type="similarity">
    <text evidence="2 14 16">Belongs to the TonB-dependent receptor family.</text>
</comment>
<dbReference type="SMART" id="SM00965">
    <property type="entry name" value="STN"/>
    <property type="match status" value="1"/>
</dbReference>
<evidence type="ECO:0000256" key="4">
    <source>
        <dbReference type="ARBA" id="ARBA00022452"/>
    </source>
</evidence>
<feature type="chain" id="PRO_5012308912" evidence="17">
    <location>
        <begin position="36"/>
        <end position="839"/>
    </location>
</feature>
<dbReference type="InterPro" id="IPR037066">
    <property type="entry name" value="Plug_dom_sf"/>
</dbReference>
<dbReference type="Pfam" id="PF00593">
    <property type="entry name" value="TonB_dep_Rec_b-barrel"/>
    <property type="match status" value="1"/>
</dbReference>
<evidence type="ECO:0000256" key="1">
    <source>
        <dbReference type="ARBA" id="ARBA00004571"/>
    </source>
</evidence>
<dbReference type="Pfam" id="PF07715">
    <property type="entry name" value="Plug"/>
    <property type="match status" value="1"/>
</dbReference>
<dbReference type="Pfam" id="PF07660">
    <property type="entry name" value="STN"/>
    <property type="match status" value="1"/>
</dbReference>
<dbReference type="PROSITE" id="PS52016">
    <property type="entry name" value="TONB_DEPENDENT_REC_3"/>
    <property type="match status" value="1"/>
</dbReference>
<evidence type="ECO:0000313" key="20">
    <source>
        <dbReference type="Proteomes" id="UP000219042"/>
    </source>
</evidence>
<evidence type="ECO:0000256" key="6">
    <source>
        <dbReference type="ARBA" id="ARBA00022692"/>
    </source>
</evidence>
<dbReference type="PANTHER" id="PTHR32552">
    <property type="entry name" value="FERRICHROME IRON RECEPTOR-RELATED"/>
    <property type="match status" value="1"/>
</dbReference>
<evidence type="ECO:0000256" key="16">
    <source>
        <dbReference type="RuleBase" id="RU003357"/>
    </source>
</evidence>
<evidence type="ECO:0000256" key="9">
    <source>
        <dbReference type="ARBA" id="ARBA00023065"/>
    </source>
</evidence>
<accession>A0A240EFH9</accession>
<feature type="short sequence motif" description="TonB C-terminal box" evidence="15">
    <location>
        <begin position="822"/>
        <end position="839"/>
    </location>
</feature>
<dbReference type="InterPro" id="IPR011662">
    <property type="entry name" value="Secretin/TonB_short_N"/>
</dbReference>
<dbReference type="InterPro" id="IPR012910">
    <property type="entry name" value="Plug_dom"/>
</dbReference>
<organism evidence="19 20">
    <name type="scientific">Acinetobacter puyangensis</name>
    <dbReference type="NCBI Taxonomy" id="1096779"/>
    <lineage>
        <taxon>Bacteria</taxon>
        <taxon>Pseudomonadati</taxon>
        <taxon>Pseudomonadota</taxon>
        <taxon>Gammaproteobacteria</taxon>
        <taxon>Moraxellales</taxon>
        <taxon>Moraxellaceae</taxon>
        <taxon>Acinetobacter</taxon>
    </lineage>
</organism>
<keyword evidence="8" id="KW-0408">Iron</keyword>
<dbReference type="GO" id="GO:0009279">
    <property type="term" value="C:cell outer membrane"/>
    <property type="evidence" value="ECO:0007669"/>
    <property type="project" value="UniProtKB-SubCell"/>
</dbReference>
<dbReference type="AlphaFoldDB" id="A0A240EFH9"/>
<feature type="signal peptide" evidence="17">
    <location>
        <begin position="1"/>
        <end position="35"/>
    </location>
</feature>